<dbReference type="Proteomes" id="UP000178230">
    <property type="component" value="Unassembled WGS sequence"/>
</dbReference>
<protein>
    <recommendedName>
        <fullName evidence="1">Glycosyltransferase 2-like domain-containing protein</fullName>
    </recommendedName>
</protein>
<proteinExistence type="predicted"/>
<dbReference type="Pfam" id="PF00535">
    <property type="entry name" value="Glycos_transf_2"/>
    <property type="match status" value="1"/>
</dbReference>
<feature type="domain" description="Glycosyltransferase 2-like" evidence="1">
    <location>
        <begin position="4"/>
        <end position="121"/>
    </location>
</feature>
<name>A0A1F5YHG4_9BACT</name>
<dbReference type="PANTHER" id="PTHR43630">
    <property type="entry name" value="POLY-BETA-1,6-N-ACETYL-D-GLUCOSAMINE SYNTHASE"/>
    <property type="match status" value="1"/>
</dbReference>
<dbReference type="PANTHER" id="PTHR43630:SF2">
    <property type="entry name" value="GLYCOSYLTRANSFERASE"/>
    <property type="match status" value="1"/>
</dbReference>
<gene>
    <name evidence="2" type="ORF">A2Y99_02260</name>
</gene>
<reference evidence="2 3" key="1">
    <citation type="journal article" date="2016" name="Nat. Commun.">
        <title>Thousands of microbial genomes shed light on interconnected biogeochemical processes in an aquifer system.</title>
        <authorList>
            <person name="Anantharaman K."/>
            <person name="Brown C.T."/>
            <person name="Hug L.A."/>
            <person name="Sharon I."/>
            <person name="Castelle C.J."/>
            <person name="Probst A.J."/>
            <person name="Thomas B.C."/>
            <person name="Singh A."/>
            <person name="Wilkins M.J."/>
            <person name="Karaoz U."/>
            <person name="Brodie E.L."/>
            <person name="Williams K.H."/>
            <person name="Hubbard S.S."/>
            <person name="Banfield J.F."/>
        </authorList>
    </citation>
    <scope>NUCLEOTIDE SEQUENCE [LARGE SCALE GENOMIC DNA]</scope>
</reference>
<dbReference type="CDD" id="cd02511">
    <property type="entry name" value="Beta4Glucosyltransferase"/>
    <property type="match status" value="1"/>
</dbReference>
<evidence type="ECO:0000313" key="2">
    <source>
        <dbReference type="EMBL" id="OGF99502.1"/>
    </source>
</evidence>
<evidence type="ECO:0000259" key="1">
    <source>
        <dbReference type="Pfam" id="PF00535"/>
    </source>
</evidence>
<organism evidence="2 3">
    <name type="scientific">Candidatus Gottesmanbacteria bacterium RBG_13_37_7</name>
    <dbReference type="NCBI Taxonomy" id="1798369"/>
    <lineage>
        <taxon>Bacteria</taxon>
        <taxon>Candidatus Gottesmaniibacteriota</taxon>
    </lineage>
</organism>
<dbReference type="InterPro" id="IPR001173">
    <property type="entry name" value="Glyco_trans_2-like"/>
</dbReference>
<dbReference type="SUPFAM" id="SSF53448">
    <property type="entry name" value="Nucleotide-diphospho-sugar transferases"/>
    <property type="match status" value="1"/>
</dbReference>
<comment type="caution">
    <text evidence="2">The sequence shown here is derived from an EMBL/GenBank/DDBJ whole genome shotgun (WGS) entry which is preliminary data.</text>
</comment>
<accession>A0A1F5YHG4</accession>
<dbReference type="EMBL" id="MFIY01000050">
    <property type="protein sequence ID" value="OGF99502.1"/>
    <property type="molecule type" value="Genomic_DNA"/>
</dbReference>
<dbReference type="AlphaFoldDB" id="A0A1F5YHG4"/>
<dbReference type="Gene3D" id="3.90.550.10">
    <property type="entry name" value="Spore Coat Polysaccharide Biosynthesis Protein SpsA, Chain A"/>
    <property type="match status" value="1"/>
</dbReference>
<evidence type="ECO:0000313" key="3">
    <source>
        <dbReference type="Proteomes" id="UP000178230"/>
    </source>
</evidence>
<dbReference type="InterPro" id="IPR029044">
    <property type="entry name" value="Nucleotide-diphossugar_trans"/>
</dbReference>
<sequence length="255" mass="29530">MSISAIIITKNEEKTIAGCMNALSFCDEIIVVDNKSQDKTVEIAKKKGAKVFVTAGLDFSYLRNVGKEKSSGEWLINIDADEIVSKKLANEIRSVIKRKQKFSSYFIKRQNYYLKHKWPKTELMLRLIREDSLIGWQGNLHETPIVTGESGVLSNIMPHYSHTDIGMMVKKTNQWSEAESRLLFNSNHPLMSWWRFMRIMISSFLKSYFNNGGWQMGEAGIVESTYQSFSSFITYAKLWEKQSLMERVKNQEIKR</sequence>